<dbReference type="PANTHER" id="PTHR43249">
    <property type="entry name" value="UDP-N-ACETYL-2-AMINO-2-DEOXY-D-GLUCURONATE OXIDASE"/>
    <property type="match status" value="1"/>
</dbReference>
<dbReference type="InterPro" id="IPR055170">
    <property type="entry name" value="GFO_IDH_MocA-like_dom"/>
</dbReference>
<evidence type="ECO:0000259" key="2">
    <source>
        <dbReference type="Pfam" id="PF22725"/>
    </source>
</evidence>
<dbReference type="SUPFAM" id="SSF55347">
    <property type="entry name" value="Glyceraldehyde-3-phosphate dehydrogenase-like, C-terminal domain"/>
    <property type="match status" value="1"/>
</dbReference>
<dbReference type="InterPro" id="IPR052515">
    <property type="entry name" value="Gfo/Idh/MocA_Oxidoreductase"/>
</dbReference>
<gene>
    <name evidence="3" type="ORF">CUN49_03060</name>
</gene>
<evidence type="ECO:0000313" key="3">
    <source>
        <dbReference type="EMBL" id="PJF36893.1"/>
    </source>
</evidence>
<evidence type="ECO:0000259" key="1">
    <source>
        <dbReference type="Pfam" id="PF01408"/>
    </source>
</evidence>
<sequence length="363" mass="39996">MTTAPMRAGIIGLGIGAAHAKGFLRSPHTELVALCDANAERLAARAVEYNIPAEMCFTDYRAMLAEANLDVVSVCLPNALHAEVSIAALEAGAHVLCEKPLATTLEEALAMQRAAELQQRRLMVAYNHRYRADLAWIRQMLRQGALGKVYNVYAWWRRESGIPSSGWFSQKRLSGGGAMIDIGIHMLDMALWLLDFPRVETVSGQVTAHFGTRGLKTWSQARWANDSTAEPFDVDDGAVGFLRCEGDLSIHLHASWAEHRAPREDIIHLELNGTEGTTVLHVVNYVRDGTLQFYTQLAGQPVAVAPNVRWEGLYGHEALIVESMAALVNQQPAPSDVRHGVIGVQILEALYRSSQLRREVALE</sequence>
<dbReference type="Pfam" id="PF01408">
    <property type="entry name" value="GFO_IDH_MocA"/>
    <property type="match status" value="1"/>
</dbReference>
<feature type="domain" description="Gfo/Idh/MocA-like oxidoreductase N-terminal" evidence="1">
    <location>
        <begin position="6"/>
        <end position="126"/>
    </location>
</feature>
<dbReference type="PANTHER" id="PTHR43249:SF1">
    <property type="entry name" value="D-GLUCOSIDE 3-DEHYDROGENASE"/>
    <property type="match status" value="1"/>
</dbReference>
<protein>
    <submittedName>
        <fullName evidence="3">Oxidoreductase</fullName>
    </submittedName>
</protein>
<comment type="caution">
    <text evidence="3">The sequence shown here is derived from an EMBL/GenBank/DDBJ whole genome shotgun (WGS) entry which is preliminary data.</text>
</comment>
<dbReference type="Proteomes" id="UP000229681">
    <property type="component" value="Unassembled WGS sequence"/>
</dbReference>
<reference evidence="3 4" key="1">
    <citation type="submission" date="2017-11" db="EMBL/GenBank/DDBJ databases">
        <title>Evolution of Phototrophy in the Chloroflexi Phylum Driven by Horizontal Gene Transfer.</title>
        <authorList>
            <person name="Ward L.M."/>
            <person name="Hemp J."/>
            <person name="Shih P.M."/>
            <person name="Mcglynn S.E."/>
            <person name="Fischer W."/>
        </authorList>
    </citation>
    <scope>NUCLEOTIDE SEQUENCE [LARGE SCALE GENOMIC DNA]</scope>
    <source>
        <strain evidence="3">JP3_13</strain>
    </source>
</reference>
<dbReference type="GO" id="GO:0000166">
    <property type="term" value="F:nucleotide binding"/>
    <property type="evidence" value="ECO:0007669"/>
    <property type="project" value="InterPro"/>
</dbReference>
<dbReference type="InterPro" id="IPR000683">
    <property type="entry name" value="Gfo/Idh/MocA-like_OxRdtase_N"/>
</dbReference>
<evidence type="ECO:0000313" key="4">
    <source>
        <dbReference type="Proteomes" id="UP000229681"/>
    </source>
</evidence>
<dbReference type="EMBL" id="PGTM01000025">
    <property type="protein sequence ID" value="PJF36893.1"/>
    <property type="molecule type" value="Genomic_DNA"/>
</dbReference>
<dbReference type="Gene3D" id="3.30.360.10">
    <property type="entry name" value="Dihydrodipicolinate Reductase, domain 2"/>
    <property type="match status" value="1"/>
</dbReference>
<dbReference type="Pfam" id="PF22725">
    <property type="entry name" value="GFO_IDH_MocA_C3"/>
    <property type="match status" value="1"/>
</dbReference>
<dbReference type="AlphaFoldDB" id="A0A2M8PH77"/>
<dbReference type="Gene3D" id="3.40.50.720">
    <property type="entry name" value="NAD(P)-binding Rossmann-like Domain"/>
    <property type="match status" value="1"/>
</dbReference>
<name>A0A2M8PH77_9CHLR</name>
<proteinExistence type="predicted"/>
<organism evidence="3 4">
    <name type="scientific">Candidatus Thermofonsia Clade 1 bacterium</name>
    <dbReference type="NCBI Taxonomy" id="2364210"/>
    <lineage>
        <taxon>Bacteria</taxon>
        <taxon>Bacillati</taxon>
        <taxon>Chloroflexota</taxon>
        <taxon>Candidatus Thermofontia</taxon>
        <taxon>Candidatus Thermofonsia Clade 1</taxon>
    </lineage>
</organism>
<dbReference type="InterPro" id="IPR036291">
    <property type="entry name" value="NAD(P)-bd_dom_sf"/>
</dbReference>
<dbReference type="SUPFAM" id="SSF51735">
    <property type="entry name" value="NAD(P)-binding Rossmann-fold domains"/>
    <property type="match status" value="1"/>
</dbReference>
<accession>A0A2M8PH77</accession>
<feature type="domain" description="GFO/IDH/MocA-like oxidoreductase" evidence="2">
    <location>
        <begin position="137"/>
        <end position="277"/>
    </location>
</feature>